<reference evidence="2" key="1">
    <citation type="submission" date="2014-09" db="EMBL/GenBank/DDBJ databases">
        <authorList>
            <person name="Magalhaes I.L.F."/>
            <person name="Oliveira U."/>
            <person name="Santos F.R."/>
            <person name="Vidigal T.H.D.A."/>
            <person name="Brescovit A.D."/>
            <person name="Santos A.J."/>
        </authorList>
    </citation>
    <scope>NUCLEOTIDE SEQUENCE</scope>
    <source>
        <tissue evidence="2">Shoot tissue taken approximately 20 cm above the soil surface</tissue>
    </source>
</reference>
<keyword evidence="1" id="KW-0812">Transmembrane</keyword>
<evidence type="ECO:0000256" key="1">
    <source>
        <dbReference type="SAM" id="Phobius"/>
    </source>
</evidence>
<organism evidence="2">
    <name type="scientific">Arundo donax</name>
    <name type="common">Giant reed</name>
    <name type="synonym">Donax arundinaceus</name>
    <dbReference type="NCBI Taxonomy" id="35708"/>
    <lineage>
        <taxon>Eukaryota</taxon>
        <taxon>Viridiplantae</taxon>
        <taxon>Streptophyta</taxon>
        <taxon>Embryophyta</taxon>
        <taxon>Tracheophyta</taxon>
        <taxon>Spermatophyta</taxon>
        <taxon>Magnoliopsida</taxon>
        <taxon>Liliopsida</taxon>
        <taxon>Poales</taxon>
        <taxon>Poaceae</taxon>
        <taxon>PACMAD clade</taxon>
        <taxon>Arundinoideae</taxon>
        <taxon>Arundineae</taxon>
        <taxon>Arundo</taxon>
    </lineage>
</organism>
<sequence length="38" mass="4417">MLVIVRFSFMLTRIPLRLMIQQIVVPSLAIAFFLVLLL</sequence>
<evidence type="ECO:0000313" key="2">
    <source>
        <dbReference type="EMBL" id="JAE17079.1"/>
    </source>
</evidence>
<accession>A0A0A9G0S8</accession>
<keyword evidence="1" id="KW-0472">Membrane</keyword>
<keyword evidence="1" id="KW-1133">Transmembrane helix</keyword>
<dbReference type="EMBL" id="GBRH01180817">
    <property type="protein sequence ID" value="JAE17079.1"/>
    <property type="molecule type" value="Transcribed_RNA"/>
</dbReference>
<proteinExistence type="predicted"/>
<dbReference type="AlphaFoldDB" id="A0A0A9G0S8"/>
<name>A0A0A9G0S8_ARUDO</name>
<feature type="transmembrane region" description="Helical" evidence="1">
    <location>
        <begin position="20"/>
        <end position="37"/>
    </location>
</feature>
<protein>
    <submittedName>
        <fullName evidence="2">Uncharacterized protein</fullName>
    </submittedName>
</protein>
<reference evidence="2" key="2">
    <citation type="journal article" date="2015" name="Data Brief">
        <title>Shoot transcriptome of the giant reed, Arundo donax.</title>
        <authorList>
            <person name="Barrero R.A."/>
            <person name="Guerrero F.D."/>
            <person name="Moolhuijzen P."/>
            <person name="Goolsby J.A."/>
            <person name="Tidwell J."/>
            <person name="Bellgard S.E."/>
            <person name="Bellgard M.I."/>
        </authorList>
    </citation>
    <scope>NUCLEOTIDE SEQUENCE</scope>
    <source>
        <tissue evidence="2">Shoot tissue taken approximately 20 cm above the soil surface</tissue>
    </source>
</reference>